<protein>
    <submittedName>
        <fullName evidence="11">M28 family metallopeptidase</fullName>
    </submittedName>
</protein>
<dbReference type="PANTHER" id="PTHR12147">
    <property type="entry name" value="METALLOPEPTIDASE M28 FAMILY MEMBER"/>
    <property type="match status" value="1"/>
</dbReference>
<evidence type="ECO:0000259" key="10">
    <source>
        <dbReference type="Pfam" id="PF04389"/>
    </source>
</evidence>
<dbReference type="InterPro" id="IPR046450">
    <property type="entry name" value="PA_dom_sf"/>
</dbReference>
<evidence type="ECO:0000256" key="3">
    <source>
        <dbReference type="ARBA" id="ARBA00022670"/>
    </source>
</evidence>
<dbReference type="Pfam" id="PF02225">
    <property type="entry name" value="PA"/>
    <property type="match status" value="1"/>
</dbReference>
<evidence type="ECO:0000313" key="11">
    <source>
        <dbReference type="EMBL" id="MFB9631829.1"/>
    </source>
</evidence>
<gene>
    <name evidence="11" type="ORF">ACFFSA_52960</name>
</gene>
<dbReference type="CDD" id="cd03876">
    <property type="entry name" value="M28_SGAP_like"/>
    <property type="match status" value="1"/>
</dbReference>
<feature type="domain" description="PA" evidence="9">
    <location>
        <begin position="167"/>
        <end position="246"/>
    </location>
</feature>
<feature type="domain" description="Peptidase M28" evidence="10">
    <location>
        <begin position="268"/>
        <end position="481"/>
    </location>
</feature>
<comment type="similarity">
    <text evidence="1">Belongs to the peptidase M28 family. M28A subfamily.</text>
</comment>
<dbReference type="InterPro" id="IPR003137">
    <property type="entry name" value="PA_domain"/>
</dbReference>
<dbReference type="Pfam" id="PF04389">
    <property type="entry name" value="Peptidase_M28"/>
    <property type="match status" value="1"/>
</dbReference>
<name>A0ABV5SJF4_9ACTN</name>
<keyword evidence="7" id="KW-0862">Zinc</keyword>
<proteinExistence type="inferred from homology"/>
<dbReference type="RefSeq" id="WP_344993856.1">
    <property type="nucleotide sequence ID" value="NZ_BAAAXV010000008.1"/>
</dbReference>
<feature type="chain" id="PRO_5046319327" evidence="8">
    <location>
        <begin position="33"/>
        <end position="523"/>
    </location>
</feature>
<evidence type="ECO:0000259" key="9">
    <source>
        <dbReference type="Pfam" id="PF02225"/>
    </source>
</evidence>
<evidence type="ECO:0000256" key="5">
    <source>
        <dbReference type="ARBA" id="ARBA00022729"/>
    </source>
</evidence>
<evidence type="ECO:0000313" key="12">
    <source>
        <dbReference type="Proteomes" id="UP001589532"/>
    </source>
</evidence>
<evidence type="ECO:0000256" key="7">
    <source>
        <dbReference type="ARBA" id="ARBA00022833"/>
    </source>
</evidence>
<dbReference type="InterPro" id="IPR041756">
    <property type="entry name" value="M28_SGAP-like"/>
</dbReference>
<evidence type="ECO:0000256" key="8">
    <source>
        <dbReference type="SAM" id="SignalP"/>
    </source>
</evidence>
<dbReference type="SUPFAM" id="SSF52025">
    <property type="entry name" value="PA domain"/>
    <property type="match status" value="1"/>
</dbReference>
<dbReference type="Gene3D" id="3.50.30.30">
    <property type="match status" value="1"/>
</dbReference>
<dbReference type="Proteomes" id="UP001589532">
    <property type="component" value="Unassembled WGS sequence"/>
</dbReference>
<reference evidence="11 12" key="1">
    <citation type="submission" date="2024-09" db="EMBL/GenBank/DDBJ databases">
        <authorList>
            <person name="Sun Q."/>
            <person name="Mori K."/>
        </authorList>
    </citation>
    <scope>NUCLEOTIDE SEQUENCE [LARGE SCALE GENOMIC DNA]</scope>
    <source>
        <strain evidence="11 12">JCM 3143</strain>
    </source>
</reference>
<keyword evidence="12" id="KW-1185">Reference proteome</keyword>
<accession>A0ABV5SJF4</accession>
<feature type="signal peptide" evidence="8">
    <location>
        <begin position="1"/>
        <end position="32"/>
    </location>
</feature>
<evidence type="ECO:0000256" key="4">
    <source>
        <dbReference type="ARBA" id="ARBA00022723"/>
    </source>
</evidence>
<dbReference type="PANTHER" id="PTHR12147:SF26">
    <property type="entry name" value="PEPTIDASE M28 DOMAIN-CONTAINING PROTEIN"/>
    <property type="match status" value="1"/>
</dbReference>
<evidence type="ECO:0000256" key="6">
    <source>
        <dbReference type="ARBA" id="ARBA00022801"/>
    </source>
</evidence>
<sequence length="523" mass="54062">MRITSRQGVFRVLTVAAALALPLTLVPAAAYADPAPNPAQKKLIDSITAPAVKKHLQALQSIADANDGIRAAGTSGHTASRDYVVSKLKKAGYTVTVQPFEFAYFEELSTASMERVSPNPRAFTPTPPDGSSVGEFATMSYSGSGNVTATLQNIDLTLPPGPTPSSSSSGCEASDFAGFTPGNIALLQRGTCNFIVKAQNAQAAGAVAAIIFNEGQPGRTETLRGNLGEPVSIPVVGTSFAVGEELASATTVVHLKTDTVSEFRTTYNVIADSKWGDPNKVVMAGAHLDSVTAGPGINDNGSGSAATLAVAEALGKIPTKNRLRFAWWSAEELGLLGSDFYVASLPAAEAAKIKLYLNYDMVASPNYAFKIYDGDDSDATGAPAGPPGSDEIEKLFVKYFDTLRQGHNGTDFDGRSDYGPFIAVGIPAGGLFTGAEGVKTAEEAALFGGTAGQPYDSCYHQACDTIANINDKALALNTGAIATAAVVYAFSSDLPGPDTRAAAATRRAATAGTGADIQGRAKN</sequence>
<evidence type="ECO:0000256" key="1">
    <source>
        <dbReference type="ARBA" id="ARBA00005957"/>
    </source>
</evidence>
<dbReference type="EMBL" id="JBHMBW010000108">
    <property type="protein sequence ID" value="MFB9631829.1"/>
    <property type="molecule type" value="Genomic_DNA"/>
</dbReference>
<keyword evidence="3" id="KW-0645">Protease</keyword>
<dbReference type="SUPFAM" id="SSF53187">
    <property type="entry name" value="Zn-dependent exopeptidases"/>
    <property type="match status" value="1"/>
</dbReference>
<dbReference type="Gene3D" id="3.40.630.10">
    <property type="entry name" value="Zn peptidases"/>
    <property type="match status" value="2"/>
</dbReference>
<keyword evidence="6" id="KW-0378">Hydrolase</keyword>
<dbReference type="InterPro" id="IPR045175">
    <property type="entry name" value="M28_fam"/>
</dbReference>
<organism evidence="11 12">
    <name type="scientific">Nonomuraea helvata</name>
    <dbReference type="NCBI Taxonomy" id="37484"/>
    <lineage>
        <taxon>Bacteria</taxon>
        <taxon>Bacillati</taxon>
        <taxon>Actinomycetota</taxon>
        <taxon>Actinomycetes</taxon>
        <taxon>Streptosporangiales</taxon>
        <taxon>Streptosporangiaceae</taxon>
        <taxon>Nonomuraea</taxon>
    </lineage>
</organism>
<comment type="caution">
    <text evidence="11">The sequence shown here is derived from an EMBL/GenBank/DDBJ whole genome shotgun (WGS) entry which is preliminary data.</text>
</comment>
<keyword evidence="5 8" id="KW-0732">Signal</keyword>
<dbReference type="InterPro" id="IPR007484">
    <property type="entry name" value="Peptidase_M28"/>
</dbReference>
<keyword evidence="4" id="KW-0479">Metal-binding</keyword>
<evidence type="ECO:0000256" key="2">
    <source>
        <dbReference type="ARBA" id="ARBA00022438"/>
    </source>
</evidence>
<keyword evidence="2" id="KW-0031">Aminopeptidase</keyword>